<evidence type="ECO:0000313" key="3">
    <source>
        <dbReference type="Proteomes" id="UP000653305"/>
    </source>
</evidence>
<proteinExistence type="predicted"/>
<accession>A0A830BRW7</accession>
<dbReference type="OrthoDB" id="2015470at2759"/>
<evidence type="ECO:0000256" key="1">
    <source>
        <dbReference type="SAM" id="Phobius"/>
    </source>
</evidence>
<dbReference type="InterPro" id="IPR016605">
    <property type="entry name" value="Transptr_NO3_Nar2"/>
</dbReference>
<dbReference type="GO" id="GO:0015112">
    <property type="term" value="F:nitrate transmembrane transporter activity"/>
    <property type="evidence" value="ECO:0007669"/>
    <property type="project" value="TreeGrafter"/>
</dbReference>
<gene>
    <name evidence="2" type="ORF">PHJA_001202800</name>
</gene>
<dbReference type="PANTHER" id="PTHR34806:SF1">
    <property type="entry name" value="HIGH-AFFINITY NITRATE TRANSPORTER 3.1"/>
    <property type="match status" value="1"/>
</dbReference>
<keyword evidence="1" id="KW-0812">Transmembrane</keyword>
<dbReference type="Pfam" id="PF16974">
    <property type="entry name" value="NAR2"/>
    <property type="match status" value="1"/>
</dbReference>
<feature type="non-terminal residue" evidence="2">
    <location>
        <position position="1"/>
    </location>
</feature>
<name>A0A830BRW7_9LAMI</name>
<dbReference type="Proteomes" id="UP000653305">
    <property type="component" value="Unassembled WGS sequence"/>
</dbReference>
<organism evidence="2 3">
    <name type="scientific">Phtheirospermum japonicum</name>
    <dbReference type="NCBI Taxonomy" id="374723"/>
    <lineage>
        <taxon>Eukaryota</taxon>
        <taxon>Viridiplantae</taxon>
        <taxon>Streptophyta</taxon>
        <taxon>Embryophyta</taxon>
        <taxon>Tracheophyta</taxon>
        <taxon>Spermatophyta</taxon>
        <taxon>Magnoliopsida</taxon>
        <taxon>eudicotyledons</taxon>
        <taxon>Gunneridae</taxon>
        <taxon>Pentapetalae</taxon>
        <taxon>asterids</taxon>
        <taxon>lamiids</taxon>
        <taxon>Lamiales</taxon>
        <taxon>Orobanchaceae</taxon>
        <taxon>Orobanchaceae incertae sedis</taxon>
        <taxon>Phtheirospermum</taxon>
    </lineage>
</organism>
<feature type="transmembrane region" description="Helical" evidence="1">
    <location>
        <begin position="75"/>
        <end position="94"/>
    </location>
</feature>
<comment type="caution">
    <text evidence="2">The sequence shown here is derived from an EMBL/GenBank/DDBJ whole genome shotgun (WGS) entry which is preliminary data.</text>
</comment>
<keyword evidence="1" id="KW-1133">Transmembrane helix</keyword>
<dbReference type="EMBL" id="BMAC01000221">
    <property type="protein sequence ID" value="GFP90587.1"/>
    <property type="molecule type" value="Genomic_DNA"/>
</dbReference>
<reference evidence="2" key="1">
    <citation type="submission" date="2020-07" db="EMBL/GenBank/DDBJ databases">
        <title>Ethylene signaling mediates host invasion by parasitic plants.</title>
        <authorList>
            <person name="Yoshida S."/>
        </authorList>
    </citation>
    <scope>NUCLEOTIDE SEQUENCE</scope>
    <source>
        <strain evidence="2">Okayama</strain>
    </source>
</reference>
<dbReference type="GO" id="GO:0010167">
    <property type="term" value="P:response to nitrate"/>
    <property type="evidence" value="ECO:0007669"/>
    <property type="project" value="InterPro"/>
</dbReference>
<evidence type="ECO:0000313" key="2">
    <source>
        <dbReference type="EMBL" id="GFP90587.1"/>
    </source>
</evidence>
<dbReference type="PANTHER" id="PTHR34806">
    <property type="entry name" value="HIGH-AFFINITY NITRATE TRANSPORTER 3.2"/>
    <property type="match status" value="1"/>
</dbReference>
<sequence length="104" mass="11588">TCQHKIVSRPYSHSGNNKLIYTVQKDIPTATYFVRAYALDAHGIQMAYGQTTNAQKSTNLFGIQAITGRHVSLDIASVCFSGFSILSLFGFFYMEKRKAKSQSN</sequence>
<dbReference type="GO" id="GO:0005886">
    <property type="term" value="C:plasma membrane"/>
    <property type="evidence" value="ECO:0007669"/>
    <property type="project" value="TreeGrafter"/>
</dbReference>
<keyword evidence="3" id="KW-1185">Reference proteome</keyword>
<keyword evidence="1" id="KW-0472">Membrane</keyword>
<protein>
    <submittedName>
        <fullName evidence="2">High-affinity nitrate transporter 3.1</fullName>
    </submittedName>
</protein>
<dbReference type="AlphaFoldDB" id="A0A830BRW7"/>